<dbReference type="GO" id="GO:0005739">
    <property type="term" value="C:mitochondrion"/>
    <property type="evidence" value="ECO:0007669"/>
    <property type="project" value="TreeGrafter"/>
</dbReference>
<dbReference type="SUPFAM" id="SSF47144">
    <property type="entry name" value="HSC20 (HSCB), C-terminal oligomerisation domain"/>
    <property type="match status" value="1"/>
</dbReference>
<gene>
    <name evidence="4" type="ORF">AMORRO_LOCUS17770</name>
</gene>
<dbReference type="GO" id="GO:0044571">
    <property type="term" value="P:[2Fe-2S] cluster assembly"/>
    <property type="evidence" value="ECO:0007669"/>
    <property type="project" value="InterPro"/>
</dbReference>
<evidence type="ECO:0000256" key="1">
    <source>
        <dbReference type="ARBA" id="ARBA00010476"/>
    </source>
</evidence>
<feature type="domain" description="Co-chaperone HscB C-terminal oligomerisation" evidence="3">
    <location>
        <begin position="1"/>
        <end position="65"/>
    </location>
</feature>
<protein>
    <submittedName>
        <fullName evidence="4">12539_t:CDS:1</fullName>
    </submittedName>
</protein>
<name>A0A9N9JKK4_9GLOM</name>
<keyword evidence="2" id="KW-0143">Chaperone</keyword>
<organism evidence="4 5">
    <name type="scientific">Acaulospora morrowiae</name>
    <dbReference type="NCBI Taxonomy" id="94023"/>
    <lineage>
        <taxon>Eukaryota</taxon>
        <taxon>Fungi</taxon>
        <taxon>Fungi incertae sedis</taxon>
        <taxon>Mucoromycota</taxon>
        <taxon>Glomeromycotina</taxon>
        <taxon>Glomeromycetes</taxon>
        <taxon>Diversisporales</taxon>
        <taxon>Acaulosporaceae</taxon>
        <taxon>Acaulospora</taxon>
    </lineage>
</organism>
<evidence type="ECO:0000256" key="2">
    <source>
        <dbReference type="ARBA" id="ARBA00023186"/>
    </source>
</evidence>
<dbReference type="PANTHER" id="PTHR14021:SF15">
    <property type="entry name" value="IRON-SULFUR CLUSTER CO-CHAPERONE PROTEIN HSCB"/>
    <property type="match status" value="1"/>
</dbReference>
<dbReference type="EMBL" id="CAJVPV010057149">
    <property type="protein sequence ID" value="CAG8786471.1"/>
    <property type="molecule type" value="Genomic_DNA"/>
</dbReference>
<dbReference type="PANTHER" id="PTHR14021">
    <property type="entry name" value="IRON-SULFUR CLUSTER CO-CHAPERONE PROTEIN HSCB"/>
    <property type="match status" value="1"/>
</dbReference>
<evidence type="ECO:0000259" key="3">
    <source>
        <dbReference type="Pfam" id="PF07743"/>
    </source>
</evidence>
<dbReference type="OrthoDB" id="448954at2759"/>
<dbReference type="AlphaFoldDB" id="A0A9N9JKK4"/>
<comment type="caution">
    <text evidence="4">The sequence shown here is derived from an EMBL/GenBank/DDBJ whole genome shotgun (WGS) entry which is preliminary data.</text>
</comment>
<sequence length="79" mass="9392">MEILDTRERLEEATSDEEAKIIQNESEARIERIIKKLSNAFKSKDLSRAKELTVKLQYWYNIRKAAVEWFPGKRAEIQH</sequence>
<dbReference type="InterPro" id="IPR009073">
    <property type="entry name" value="HscB_oligo_C"/>
</dbReference>
<dbReference type="InterPro" id="IPR004640">
    <property type="entry name" value="HscB"/>
</dbReference>
<keyword evidence="5" id="KW-1185">Reference proteome</keyword>
<dbReference type="GO" id="GO:0051087">
    <property type="term" value="F:protein-folding chaperone binding"/>
    <property type="evidence" value="ECO:0007669"/>
    <property type="project" value="InterPro"/>
</dbReference>
<dbReference type="Pfam" id="PF07743">
    <property type="entry name" value="HSCB_C"/>
    <property type="match status" value="1"/>
</dbReference>
<evidence type="ECO:0000313" key="4">
    <source>
        <dbReference type="EMBL" id="CAG8786471.1"/>
    </source>
</evidence>
<comment type="similarity">
    <text evidence="1">Belongs to the HscB family.</text>
</comment>
<evidence type="ECO:0000313" key="5">
    <source>
        <dbReference type="Proteomes" id="UP000789342"/>
    </source>
</evidence>
<dbReference type="Gene3D" id="1.20.1280.20">
    <property type="entry name" value="HscB, C-terminal domain"/>
    <property type="match status" value="1"/>
</dbReference>
<accession>A0A9N9JKK4</accession>
<dbReference type="GO" id="GO:0051259">
    <property type="term" value="P:protein complex oligomerization"/>
    <property type="evidence" value="ECO:0007669"/>
    <property type="project" value="InterPro"/>
</dbReference>
<proteinExistence type="inferred from homology"/>
<dbReference type="GO" id="GO:0001671">
    <property type="term" value="F:ATPase activator activity"/>
    <property type="evidence" value="ECO:0007669"/>
    <property type="project" value="InterPro"/>
</dbReference>
<reference evidence="4" key="1">
    <citation type="submission" date="2021-06" db="EMBL/GenBank/DDBJ databases">
        <authorList>
            <person name="Kallberg Y."/>
            <person name="Tangrot J."/>
            <person name="Rosling A."/>
        </authorList>
    </citation>
    <scope>NUCLEOTIDE SEQUENCE</scope>
    <source>
        <strain evidence="4">CL551</strain>
    </source>
</reference>
<dbReference type="InterPro" id="IPR036386">
    <property type="entry name" value="HscB_C_sf"/>
</dbReference>
<dbReference type="Proteomes" id="UP000789342">
    <property type="component" value="Unassembled WGS sequence"/>
</dbReference>